<feature type="binding site" evidence="9">
    <location>
        <position position="240"/>
    </location>
    <ligand>
        <name>K(+)</name>
        <dbReference type="ChEBI" id="CHEBI:29103"/>
    </ligand>
</feature>
<dbReference type="GO" id="GO:0019303">
    <property type="term" value="P:D-ribose catabolic process"/>
    <property type="evidence" value="ECO:0007669"/>
    <property type="project" value="UniProtKB-UniRule"/>
</dbReference>
<evidence type="ECO:0000256" key="5">
    <source>
        <dbReference type="ARBA" id="ARBA00022840"/>
    </source>
</evidence>
<dbReference type="GO" id="GO:0005634">
    <property type="term" value="C:nucleus"/>
    <property type="evidence" value="ECO:0007669"/>
    <property type="project" value="UniProtKB-SubCell"/>
</dbReference>
<evidence type="ECO:0000259" key="10">
    <source>
        <dbReference type="Pfam" id="PF00294"/>
    </source>
</evidence>
<dbReference type="HAMAP" id="MF_01987">
    <property type="entry name" value="Ribokinase"/>
    <property type="match status" value="1"/>
</dbReference>
<evidence type="ECO:0000313" key="12">
    <source>
        <dbReference type="WBParaSite" id="sdigi.contig50.g2990.t1"/>
    </source>
</evidence>
<dbReference type="PRINTS" id="PR00990">
    <property type="entry name" value="RIBOKINASE"/>
</dbReference>
<comment type="activity regulation">
    <text evidence="9">Activated by a monovalent cation that binds near, but not in, the active site. The most likely occupant of the site in vivo is potassium. Ion binding induces a conformational change that may alter substrate affinity.</text>
</comment>
<evidence type="ECO:0000256" key="6">
    <source>
        <dbReference type="ARBA" id="ARBA00022842"/>
    </source>
</evidence>
<dbReference type="PANTHER" id="PTHR10584:SF166">
    <property type="entry name" value="RIBOKINASE"/>
    <property type="match status" value="1"/>
</dbReference>
<keyword evidence="9" id="KW-0539">Nucleus</keyword>
<feature type="binding site" evidence="9">
    <location>
        <position position="236"/>
    </location>
    <ligand>
        <name>K(+)</name>
        <dbReference type="ChEBI" id="CHEBI:29103"/>
    </ligand>
</feature>
<feature type="domain" description="Carbohydrate kinase PfkB" evidence="10">
    <location>
        <begin position="2"/>
        <end position="133"/>
    </location>
</feature>
<keyword evidence="5 9" id="KW-0067">ATP-binding</keyword>
<feature type="active site" description="Proton acceptor" evidence="9">
    <location>
        <position position="199"/>
    </location>
</feature>
<keyword evidence="6 9" id="KW-0460">Magnesium</keyword>
<feature type="binding site" evidence="9">
    <location>
        <begin position="166"/>
        <end position="171"/>
    </location>
    <ligand>
        <name>ATP</name>
        <dbReference type="ChEBI" id="CHEBI:30616"/>
    </ligand>
</feature>
<keyword evidence="3 9" id="KW-0547">Nucleotide-binding</keyword>
<evidence type="ECO:0000256" key="2">
    <source>
        <dbReference type="ARBA" id="ARBA00022723"/>
    </source>
</evidence>
<dbReference type="Proteomes" id="UP000887581">
    <property type="component" value="Unplaced"/>
</dbReference>
<feature type="binding site" evidence="9">
    <location>
        <begin position="38"/>
        <end position="42"/>
    </location>
    <ligand>
        <name>substrate</name>
    </ligand>
</feature>
<dbReference type="Pfam" id="PF00294">
    <property type="entry name" value="PfkB"/>
    <property type="match status" value="2"/>
</dbReference>
<comment type="catalytic activity">
    <reaction evidence="9">
        <text>D-ribose + ATP = D-ribose 5-phosphate + ADP + H(+)</text>
        <dbReference type="Rhea" id="RHEA:13697"/>
        <dbReference type="ChEBI" id="CHEBI:15378"/>
        <dbReference type="ChEBI" id="CHEBI:30616"/>
        <dbReference type="ChEBI" id="CHEBI:47013"/>
        <dbReference type="ChEBI" id="CHEBI:78346"/>
        <dbReference type="ChEBI" id="CHEBI:456216"/>
        <dbReference type="EC" id="2.7.1.15"/>
    </reaction>
</comment>
<comment type="cofactor">
    <cofactor evidence="9">
        <name>Mg(2+)</name>
        <dbReference type="ChEBI" id="CHEBI:18420"/>
    </cofactor>
    <text evidence="9">Requires a divalent cation, most likely magnesium in vivo, as an electrophilic catalyst to aid phosphoryl group transfer. It is the chelate of the metal and the nucleotide that is the actual substrate.</text>
</comment>
<protein>
    <recommendedName>
        <fullName evidence="9">Ribokinase</fullName>
        <shortName evidence="9">RK</shortName>
        <ecNumber evidence="9">2.7.1.15</ecNumber>
    </recommendedName>
</protein>
<feature type="binding site" evidence="9">
    <location>
        <begin position="198"/>
        <end position="199"/>
    </location>
    <ligand>
        <name>ATP</name>
        <dbReference type="ChEBI" id="CHEBI:30616"/>
    </ligand>
</feature>
<comment type="subunit">
    <text evidence="9">Homodimer.</text>
</comment>
<comment type="pathway">
    <text evidence="9">Carbohydrate metabolism; D-ribose degradation; D-ribose 5-phosphate from beta-D-ribopyranose: step 2/2.</text>
</comment>
<evidence type="ECO:0000256" key="1">
    <source>
        <dbReference type="ARBA" id="ARBA00022679"/>
    </source>
</evidence>
<feature type="binding site" evidence="9">
    <location>
        <position position="234"/>
    </location>
    <ligand>
        <name>K(+)</name>
        <dbReference type="ChEBI" id="CHEBI:29103"/>
    </ligand>
</feature>
<keyword evidence="11" id="KW-1185">Reference proteome</keyword>
<dbReference type="Gene3D" id="3.40.1190.20">
    <property type="match status" value="2"/>
</dbReference>
<comment type="similarity">
    <text evidence="9">Belongs to the carbohydrate kinase PfkB family. Ribokinase subfamily.</text>
</comment>
<dbReference type="WBParaSite" id="sdigi.contig50.g2990.t1">
    <property type="protein sequence ID" value="sdigi.contig50.g2990.t1"/>
    <property type="gene ID" value="sdigi.contig50.g2990"/>
</dbReference>
<feature type="binding site" evidence="9">
    <location>
        <position position="199"/>
    </location>
    <ligand>
        <name>substrate</name>
    </ligand>
</feature>
<dbReference type="PANTHER" id="PTHR10584">
    <property type="entry name" value="SUGAR KINASE"/>
    <property type="match status" value="1"/>
</dbReference>
<keyword evidence="8 9" id="KW-0119">Carbohydrate metabolism</keyword>
<evidence type="ECO:0000256" key="7">
    <source>
        <dbReference type="ARBA" id="ARBA00022958"/>
    </source>
</evidence>
<dbReference type="InterPro" id="IPR002139">
    <property type="entry name" value="Ribo/fructo_kinase"/>
</dbReference>
<dbReference type="AlphaFoldDB" id="A0A915PZV6"/>
<feature type="binding site" evidence="9">
    <location>
        <position position="195"/>
    </location>
    <ligand>
        <name>K(+)</name>
        <dbReference type="ChEBI" id="CHEBI:29103"/>
    </ligand>
</feature>
<evidence type="ECO:0000313" key="11">
    <source>
        <dbReference type="Proteomes" id="UP000887581"/>
    </source>
</evidence>
<evidence type="ECO:0000256" key="3">
    <source>
        <dbReference type="ARBA" id="ARBA00022741"/>
    </source>
</evidence>
<name>A0A915PZV6_9BILA</name>
<accession>A0A915PZV6</accession>
<keyword evidence="7 9" id="KW-0630">Potassium</keyword>
<dbReference type="InterPro" id="IPR029056">
    <property type="entry name" value="Ribokinase-like"/>
</dbReference>
<dbReference type="InterPro" id="IPR011877">
    <property type="entry name" value="Ribokinase"/>
</dbReference>
<keyword evidence="2 9" id="KW-0479">Metal-binding</keyword>
<dbReference type="GO" id="GO:0046872">
    <property type="term" value="F:metal ion binding"/>
    <property type="evidence" value="ECO:0007669"/>
    <property type="project" value="UniProtKB-KW"/>
</dbReference>
<comment type="subcellular location">
    <subcellularLocation>
        <location evidence="9">Cytoplasm</location>
    </subcellularLocation>
    <subcellularLocation>
        <location evidence="9">Nucleus</location>
    </subcellularLocation>
</comment>
<comment type="caution">
    <text evidence="9">Lacks conserved residue(s) required for the propagation of feature annotation.</text>
</comment>
<keyword evidence="4 9" id="KW-0418">Kinase</keyword>
<dbReference type="SUPFAM" id="SSF53613">
    <property type="entry name" value="Ribokinase-like"/>
    <property type="match status" value="1"/>
</dbReference>
<evidence type="ECO:0000256" key="9">
    <source>
        <dbReference type="HAMAP-Rule" id="MF_03215"/>
    </source>
</evidence>
<dbReference type="GO" id="GO:0005829">
    <property type="term" value="C:cytosol"/>
    <property type="evidence" value="ECO:0007669"/>
    <property type="project" value="TreeGrafter"/>
</dbReference>
<proteinExistence type="inferred from homology"/>
<reference evidence="12" key="1">
    <citation type="submission" date="2022-11" db="UniProtKB">
        <authorList>
            <consortium name="WormBaseParasite"/>
        </authorList>
    </citation>
    <scope>IDENTIFICATION</scope>
</reference>
<dbReference type="GO" id="GO:0005524">
    <property type="term" value="F:ATP binding"/>
    <property type="evidence" value="ECO:0007669"/>
    <property type="project" value="UniProtKB-UniRule"/>
</dbReference>
<evidence type="ECO:0000256" key="8">
    <source>
        <dbReference type="ARBA" id="ARBA00023277"/>
    </source>
</evidence>
<feature type="domain" description="Carbohydrate kinase PfkB" evidence="10">
    <location>
        <begin position="137"/>
        <end position="243"/>
    </location>
</feature>
<dbReference type="CDD" id="cd01174">
    <property type="entry name" value="ribokinase"/>
    <property type="match status" value="1"/>
</dbReference>
<dbReference type="GO" id="GO:0004747">
    <property type="term" value="F:ribokinase activity"/>
    <property type="evidence" value="ECO:0007669"/>
    <property type="project" value="UniProtKB-UniRule"/>
</dbReference>
<evidence type="ECO:0000256" key="4">
    <source>
        <dbReference type="ARBA" id="ARBA00022777"/>
    </source>
</evidence>
<sequence>MIDIIVHGSIIQDLVSYTDQFPRPGETVRGTFATSSGGKGANQAAQAAMLGAKVYMIGTVGKDAFGKSNVDNLKAFGVKTEYIENSASGKTGCATIIVTKEGENSIVISPGANLECSASRINELEKVVSSAKLAEYLAGQIVRTIEDAQQITRRLLDTGPSIVILTLGAKGVVYGTKYGDSGHIMVPSVKVVETTGAGDSFCGALVYFLVKRPELELKEQIRRAAHISTYSVQRKGTRDSYPWPKDLPSDILM</sequence>
<feature type="binding site" evidence="9">
    <location>
        <begin position="11"/>
        <end position="13"/>
    </location>
    <ligand>
        <name>substrate</name>
    </ligand>
</feature>
<dbReference type="EC" id="2.7.1.15" evidence="9"/>
<keyword evidence="9" id="KW-0963">Cytoplasm</keyword>
<dbReference type="InterPro" id="IPR011611">
    <property type="entry name" value="PfkB_dom"/>
</dbReference>
<organism evidence="11 12">
    <name type="scientific">Setaria digitata</name>
    <dbReference type="NCBI Taxonomy" id="48799"/>
    <lineage>
        <taxon>Eukaryota</taxon>
        <taxon>Metazoa</taxon>
        <taxon>Ecdysozoa</taxon>
        <taxon>Nematoda</taxon>
        <taxon>Chromadorea</taxon>
        <taxon>Rhabditida</taxon>
        <taxon>Spirurina</taxon>
        <taxon>Spiruromorpha</taxon>
        <taxon>Filarioidea</taxon>
        <taxon>Setariidae</taxon>
        <taxon>Setaria</taxon>
    </lineage>
</organism>
<comment type="function">
    <text evidence="9">Catalyzes the phosphorylation of ribose at O-5 in a reaction requiring ATP and magnesium. The resulting D-ribose-5-phosphate can then be used either for sythesis of nucleotides, histidine, and tryptophan, or as a component of the pentose phosphate pathway.</text>
</comment>
<keyword evidence="1 9" id="KW-0808">Transferase</keyword>
<feature type="binding site" evidence="9">
    <location>
        <position position="231"/>
    </location>
    <ligand>
        <name>K(+)</name>
        <dbReference type="ChEBI" id="CHEBI:29103"/>
    </ligand>
</feature>